<accession>A0A0C5PUZ4</accession>
<gene>
    <name evidence="1" type="primary">23</name>
    <name evidence="1" type="ORF">DET7_23</name>
</gene>
<proteinExistence type="predicted"/>
<keyword evidence="2" id="KW-1185">Reference proteome</keyword>
<dbReference type="KEGG" id="vg:24366568"/>
<reference evidence="1 2" key="1">
    <citation type="journal article" date="2015" name="Genome Announc.">
        <title>Genome Sequence of Salmonella enterica Phage Det7.</title>
        <authorList>
            <person name="Casjens S.R."/>
            <person name="Jacobs-Sera D."/>
            <person name="Hatfull G.F."/>
            <person name="Hendrix R.W."/>
        </authorList>
    </citation>
    <scope>NUCLEOTIDE SEQUENCE [LARGE SCALE GENOMIC DNA]</scope>
</reference>
<dbReference type="GeneID" id="24366568"/>
<sequence length="56" mass="6776">MLQLILILCVAFTMYFLARISYITLNDLKNTPREPKFIFLKKYAKKFCENFIYHLP</sequence>
<dbReference type="RefSeq" id="YP_009140200.1">
    <property type="nucleotide sequence ID" value="NC_027119.1"/>
</dbReference>
<dbReference type="EMBL" id="KP797973">
    <property type="protein sequence ID" value="AJQ20842.1"/>
    <property type="molecule type" value="Genomic_DNA"/>
</dbReference>
<evidence type="ECO:0000313" key="2">
    <source>
        <dbReference type="Proteomes" id="UP000032405"/>
    </source>
</evidence>
<name>A0A0C5PUZ4_9CAUD</name>
<organism evidence="1 2">
    <name type="scientific">Salmonella phage Det7</name>
    <dbReference type="NCBI Taxonomy" id="454798"/>
    <lineage>
        <taxon>Viruses</taxon>
        <taxon>Duplodnaviria</taxon>
        <taxon>Heunggongvirae</taxon>
        <taxon>Uroviricota</taxon>
        <taxon>Caudoviricetes</taxon>
        <taxon>Pantevenvirales</taxon>
        <taxon>Ackermannviridae</taxon>
        <taxon>Cvivirinae</taxon>
        <taxon>Kuttervirus</taxon>
        <taxon>Kuttervirus Det7</taxon>
    </lineage>
</organism>
<protein>
    <submittedName>
        <fullName evidence="1">Uncharacterized protein</fullName>
    </submittedName>
</protein>
<dbReference type="Proteomes" id="UP000032405">
    <property type="component" value="Segment"/>
</dbReference>
<evidence type="ECO:0000313" key="1">
    <source>
        <dbReference type="EMBL" id="AJQ20842.1"/>
    </source>
</evidence>